<reference evidence="1 2" key="1">
    <citation type="submission" date="2006-02" db="EMBL/GenBank/DDBJ databases">
        <authorList>
            <person name="Pinhassi J."/>
            <person name="Pedros-Alio C."/>
            <person name="Ferriera S."/>
            <person name="Johnson J."/>
            <person name="Kravitz S."/>
            <person name="Halpern A."/>
            <person name="Remington K."/>
            <person name="Beeson K."/>
            <person name="Tran B."/>
            <person name="Rogers Y.-H."/>
            <person name="Friedman R."/>
            <person name="Venter J.C."/>
        </authorList>
    </citation>
    <scope>NUCLEOTIDE SEQUENCE [LARGE SCALE GENOMIC DNA]</scope>
    <source>
        <strain evidence="1 2">MED297</strain>
    </source>
</reference>
<comment type="caution">
    <text evidence="1">The sequence shown here is derived from an EMBL/GenBank/DDBJ whole genome shotgun (WGS) entry which is preliminary data.</text>
</comment>
<sequence>MLTANYNYSRQTGLFAMMAQQNQPKVDHQDANSPILEQWHHLIDAIRSNANPRQWVTLVNPPFIPNDRYLRDIGLSNHYIRVVRLSQNAPDTEEYIQQCVQNGKSSLVAIWTDGSHELPDVLQDEGRLSCRTLVFSSTPDVPVNKEPQLTFAF</sequence>
<dbReference type="HOGENOM" id="CLU_1711767_0_0_6"/>
<keyword evidence="2" id="KW-1185">Reference proteome</keyword>
<dbReference type="EMBL" id="AAOE01000021">
    <property type="protein sequence ID" value="EAR08386.1"/>
    <property type="molecule type" value="Genomic_DNA"/>
</dbReference>
<evidence type="ECO:0000313" key="1">
    <source>
        <dbReference type="EMBL" id="EAR08386.1"/>
    </source>
</evidence>
<proteinExistence type="predicted"/>
<evidence type="ECO:0000313" key="2">
    <source>
        <dbReference type="Proteomes" id="UP000005953"/>
    </source>
</evidence>
<accession>A4BHI8</accession>
<dbReference type="Gene3D" id="3.40.50.300">
    <property type="entry name" value="P-loop containing nucleotide triphosphate hydrolases"/>
    <property type="match status" value="1"/>
</dbReference>
<dbReference type="SUPFAM" id="SSF52540">
    <property type="entry name" value="P-loop containing nucleoside triphosphate hydrolases"/>
    <property type="match status" value="1"/>
</dbReference>
<dbReference type="InterPro" id="IPR027417">
    <property type="entry name" value="P-loop_NTPase"/>
</dbReference>
<gene>
    <name evidence="1" type="ORF">MED297_16639</name>
</gene>
<dbReference type="AlphaFoldDB" id="A4BHI8"/>
<dbReference type="RefSeq" id="WP_008043624.1">
    <property type="nucleotide sequence ID" value="NZ_CH724150.1"/>
</dbReference>
<dbReference type="Proteomes" id="UP000005953">
    <property type="component" value="Unassembled WGS sequence"/>
</dbReference>
<dbReference type="OrthoDB" id="6197640at2"/>
<dbReference type="STRING" id="314283.MED297_16639"/>
<name>A4BHI8_9GAMM</name>
<organism evidence="1 2">
    <name type="scientific">Reinekea blandensis MED297</name>
    <dbReference type="NCBI Taxonomy" id="314283"/>
    <lineage>
        <taxon>Bacteria</taxon>
        <taxon>Pseudomonadati</taxon>
        <taxon>Pseudomonadota</taxon>
        <taxon>Gammaproteobacteria</taxon>
        <taxon>Oceanospirillales</taxon>
        <taxon>Saccharospirillaceae</taxon>
        <taxon>Reinekea</taxon>
    </lineage>
</organism>
<protein>
    <submittedName>
        <fullName evidence="1">Uncharacterized protein</fullName>
    </submittedName>
</protein>